<keyword evidence="2" id="KW-1185">Reference proteome</keyword>
<evidence type="ECO:0000313" key="1">
    <source>
        <dbReference type="EMBL" id="MCI47945.1"/>
    </source>
</evidence>
<reference evidence="1 2" key="1">
    <citation type="journal article" date="2018" name="Front. Plant Sci.">
        <title>Red Clover (Trifolium pratense) and Zigzag Clover (T. medium) - A Picture of Genomic Similarities and Differences.</title>
        <authorList>
            <person name="Dluhosova J."/>
            <person name="Istvanek J."/>
            <person name="Nedelnik J."/>
            <person name="Repkova J."/>
        </authorList>
    </citation>
    <scope>NUCLEOTIDE SEQUENCE [LARGE SCALE GENOMIC DNA]</scope>
    <source>
        <strain evidence="2">cv. 10/8</strain>
        <tissue evidence="1">Leaf</tissue>
    </source>
</reference>
<accession>A0A392SJ15</accession>
<organism evidence="1 2">
    <name type="scientific">Trifolium medium</name>
    <dbReference type="NCBI Taxonomy" id="97028"/>
    <lineage>
        <taxon>Eukaryota</taxon>
        <taxon>Viridiplantae</taxon>
        <taxon>Streptophyta</taxon>
        <taxon>Embryophyta</taxon>
        <taxon>Tracheophyta</taxon>
        <taxon>Spermatophyta</taxon>
        <taxon>Magnoliopsida</taxon>
        <taxon>eudicotyledons</taxon>
        <taxon>Gunneridae</taxon>
        <taxon>Pentapetalae</taxon>
        <taxon>rosids</taxon>
        <taxon>fabids</taxon>
        <taxon>Fabales</taxon>
        <taxon>Fabaceae</taxon>
        <taxon>Papilionoideae</taxon>
        <taxon>50 kb inversion clade</taxon>
        <taxon>NPAAA clade</taxon>
        <taxon>Hologalegina</taxon>
        <taxon>IRL clade</taxon>
        <taxon>Trifolieae</taxon>
        <taxon>Trifolium</taxon>
    </lineage>
</organism>
<proteinExistence type="predicted"/>
<evidence type="ECO:0000313" key="2">
    <source>
        <dbReference type="Proteomes" id="UP000265520"/>
    </source>
</evidence>
<dbReference type="AlphaFoldDB" id="A0A392SJ15"/>
<dbReference type="EMBL" id="LXQA010379313">
    <property type="protein sequence ID" value="MCI47945.1"/>
    <property type="molecule type" value="Genomic_DNA"/>
</dbReference>
<feature type="non-terminal residue" evidence="1">
    <location>
        <position position="41"/>
    </location>
</feature>
<dbReference type="Proteomes" id="UP000265520">
    <property type="component" value="Unassembled WGS sequence"/>
</dbReference>
<comment type="caution">
    <text evidence="1">The sequence shown here is derived from an EMBL/GenBank/DDBJ whole genome shotgun (WGS) entry which is preliminary data.</text>
</comment>
<protein>
    <submittedName>
        <fullName evidence="1">Protein argonaute PNH1-like</fullName>
    </submittedName>
</protein>
<sequence length="41" mass="4502">MRLPVYDGGRNLYTAGSLPFTHKEFNIVVLNEDDEGASSST</sequence>
<name>A0A392SJ15_9FABA</name>